<feature type="compositionally biased region" description="Low complexity" evidence="1">
    <location>
        <begin position="374"/>
        <end position="387"/>
    </location>
</feature>
<evidence type="ECO:0000256" key="1">
    <source>
        <dbReference type="SAM" id="MobiDB-lite"/>
    </source>
</evidence>
<dbReference type="OrthoDB" id="5367448at2759"/>
<feature type="compositionally biased region" description="Basic and acidic residues" evidence="1">
    <location>
        <begin position="198"/>
        <end position="208"/>
    </location>
</feature>
<feature type="region of interest" description="Disordered" evidence="1">
    <location>
        <begin position="503"/>
        <end position="525"/>
    </location>
</feature>
<protein>
    <submittedName>
        <fullName evidence="2">Uncharacterized protein</fullName>
    </submittedName>
</protein>
<evidence type="ECO:0000313" key="2">
    <source>
        <dbReference type="EMBL" id="KAG8624288.1"/>
    </source>
</evidence>
<feature type="region of interest" description="Disordered" evidence="1">
    <location>
        <begin position="96"/>
        <end position="167"/>
    </location>
</feature>
<dbReference type="Proteomes" id="UP000809789">
    <property type="component" value="Unassembled WGS sequence"/>
</dbReference>
<dbReference type="AlphaFoldDB" id="A0A8K0KX91"/>
<feature type="compositionally biased region" description="Pro residues" evidence="1">
    <location>
        <begin position="412"/>
        <end position="423"/>
    </location>
</feature>
<organism evidence="2 3">
    <name type="scientific">Elsinoe batatas</name>
    <dbReference type="NCBI Taxonomy" id="2601811"/>
    <lineage>
        <taxon>Eukaryota</taxon>
        <taxon>Fungi</taxon>
        <taxon>Dikarya</taxon>
        <taxon>Ascomycota</taxon>
        <taxon>Pezizomycotina</taxon>
        <taxon>Dothideomycetes</taxon>
        <taxon>Dothideomycetidae</taxon>
        <taxon>Myriangiales</taxon>
        <taxon>Elsinoaceae</taxon>
        <taxon>Elsinoe</taxon>
    </lineage>
</organism>
<keyword evidence="3" id="KW-1185">Reference proteome</keyword>
<feature type="compositionally biased region" description="Basic and acidic residues" evidence="1">
    <location>
        <begin position="124"/>
        <end position="133"/>
    </location>
</feature>
<dbReference type="EMBL" id="JAESVG020000009">
    <property type="protein sequence ID" value="KAG8624288.1"/>
    <property type="molecule type" value="Genomic_DNA"/>
</dbReference>
<feature type="compositionally biased region" description="Gly residues" evidence="1">
    <location>
        <begin position="144"/>
        <end position="157"/>
    </location>
</feature>
<feature type="compositionally biased region" description="Acidic residues" evidence="1">
    <location>
        <begin position="110"/>
        <end position="123"/>
    </location>
</feature>
<gene>
    <name evidence="2" type="ORF">KVT40_007355</name>
</gene>
<sequence length="525" mass="58325">MSLSITRPLSGRAVTLFLTPRPHNILHSSALLTALRKTYGEIEHFRNYRYNYHDVRPNLFVAIFREARDAQRLIRARNLRLTLEVGGGVHGEGVEGWDLREVDGEGREKEEEEGFEDVEDEAEHETRSEEPREKVRRKLRPEFGLGGEQREGGGWGAAWGTDGHGDDAARRRELDKEIEEAARFFERRDVEEESALENPKEADLHRQDSGTQDVTPIMGKDSTSAETSRGEKPHQVELAERGEVAQQSMGAGDALSILEDTGPALDHASIEGSTSMTKAPHRAAPDQARPGQSARPSPITKPTASSQPEKDALSILEDETWEAARSKIIPSEPQSRPPPASQLYNDALLSSLGDVTGSSRPLGRKKPIPPPSTSTPTTTNKHSTFTSILDSFYGPPSKSRRRFSTTPSHSQWPPPSTSLPPPRTLTFSIQAYPSQINFAEEIARHPYHGFYKASITSAAAKDLAQRVPIKALADFEGRREGTPSRAVGWMGERAREGMMDLRRVWEEGRREREREKEGGGKGRGR</sequence>
<accession>A0A8K0KX91</accession>
<feature type="region of interest" description="Disordered" evidence="1">
    <location>
        <begin position="185"/>
        <end position="423"/>
    </location>
</feature>
<feature type="compositionally biased region" description="Basic and acidic residues" evidence="1">
    <location>
        <begin position="228"/>
        <end position="243"/>
    </location>
</feature>
<comment type="caution">
    <text evidence="2">The sequence shown here is derived from an EMBL/GenBank/DDBJ whole genome shotgun (WGS) entry which is preliminary data.</text>
</comment>
<evidence type="ECO:0000313" key="3">
    <source>
        <dbReference type="Proteomes" id="UP000809789"/>
    </source>
</evidence>
<reference evidence="2" key="1">
    <citation type="submission" date="2021-07" db="EMBL/GenBank/DDBJ databases">
        <title>Elsinoe batatas strain:CRI-CJ2 Genome sequencing and assembly.</title>
        <authorList>
            <person name="Huang L."/>
        </authorList>
    </citation>
    <scope>NUCLEOTIDE SEQUENCE</scope>
    <source>
        <strain evidence="2">CRI-CJ2</strain>
    </source>
</reference>
<feature type="compositionally biased region" description="Basic and acidic residues" evidence="1">
    <location>
        <begin position="97"/>
        <end position="109"/>
    </location>
</feature>
<name>A0A8K0KX91_9PEZI</name>
<proteinExistence type="predicted"/>